<feature type="binding site" evidence="22">
    <location>
        <position position="23"/>
    </location>
    <ligand>
        <name>ATP</name>
        <dbReference type="ChEBI" id="CHEBI:30616"/>
    </ligand>
</feature>
<dbReference type="GO" id="GO:0004143">
    <property type="term" value="F:ATP-dependent diacylglycerol kinase activity"/>
    <property type="evidence" value="ECO:0007669"/>
    <property type="project" value="UniProtKB-EC"/>
</dbReference>
<feature type="transmembrane region" description="Helical" evidence="24">
    <location>
        <begin position="63"/>
        <end position="82"/>
    </location>
</feature>
<feature type="transmembrane region" description="Helical" evidence="24">
    <location>
        <begin position="103"/>
        <end position="122"/>
    </location>
</feature>
<comment type="catalytic activity">
    <reaction evidence="24">
        <text>a 1,2-diacyl-sn-glycerol + ATP = a 1,2-diacyl-sn-glycero-3-phosphate + ADP + H(+)</text>
        <dbReference type="Rhea" id="RHEA:10272"/>
        <dbReference type="ChEBI" id="CHEBI:15378"/>
        <dbReference type="ChEBI" id="CHEBI:17815"/>
        <dbReference type="ChEBI" id="CHEBI:30616"/>
        <dbReference type="ChEBI" id="CHEBI:58608"/>
        <dbReference type="ChEBI" id="CHEBI:456216"/>
        <dbReference type="EC" id="2.7.1.107"/>
    </reaction>
</comment>
<feature type="binding site" evidence="22">
    <location>
        <position position="35"/>
    </location>
    <ligand>
        <name>ATP</name>
        <dbReference type="ChEBI" id="CHEBI:30616"/>
    </ligand>
</feature>
<evidence type="ECO:0000256" key="10">
    <source>
        <dbReference type="ARBA" id="ARBA00022723"/>
    </source>
</evidence>
<dbReference type="GO" id="GO:0046872">
    <property type="term" value="F:metal ion binding"/>
    <property type="evidence" value="ECO:0007669"/>
    <property type="project" value="UniProtKB-KW"/>
</dbReference>
<proteinExistence type="inferred from homology"/>
<comment type="cofactor">
    <cofactor evidence="23">
        <name>Mg(2+)</name>
        <dbReference type="ChEBI" id="CHEBI:18420"/>
    </cofactor>
    <text evidence="23">Mn(2+), Zn(2+), Cd(2+) and Co(2+) support activity to lesser extents.</text>
</comment>
<dbReference type="PANTHER" id="PTHR34299:SF1">
    <property type="entry name" value="DIACYLGLYCEROL KINASE"/>
    <property type="match status" value="1"/>
</dbReference>
<keyword evidence="10 23" id="KW-0479">Metal-binding</keyword>
<dbReference type="CDD" id="cd14264">
    <property type="entry name" value="DAGK_IM"/>
    <property type="match status" value="1"/>
</dbReference>
<evidence type="ECO:0000313" key="25">
    <source>
        <dbReference type="EMBL" id="AAO09319.1"/>
    </source>
</evidence>
<comment type="similarity">
    <text evidence="2 24">Belongs to the bacterial diacylglycerol kinase family.</text>
</comment>
<keyword evidence="6" id="KW-0444">Lipid biosynthesis</keyword>
<dbReference type="PROSITE" id="PS01069">
    <property type="entry name" value="DAGK_PROKAR"/>
    <property type="match status" value="1"/>
</dbReference>
<dbReference type="InterPro" id="IPR000829">
    <property type="entry name" value="DAGK"/>
</dbReference>
<keyword evidence="7 24" id="KW-0997">Cell inner membrane</keyword>
<accession>A0A3Q0L2R0</accession>
<reference evidence="25 26" key="2">
    <citation type="journal article" date="2003" name="Infect. Immun.">
        <title>Characterization and pathogenic significance of Vibrio vulnificus antigens preferentially expressed in septicemic patients.</title>
        <authorList>
            <person name="Kim Y.R."/>
            <person name="Lee S.E."/>
            <person name="Kim C.M."/>
            <person name="Kim S.Y."/>
            <person name="Shin E.K."/>
            <person name="Shin D.H."/>
            <person name="Chung S.S."/>
            <person name="Choy H.E."/>
            <person name="Progulske-Fox A."/>
            <person name="Hillman J.D."/>
            <person name="Handfield M."/>
            <person name="Rhee J.H."/>
        </authorList>
    </citation>
    <scope>NUCLEOTIDE SEQUENCE [LARGE SCALE GENOMIC DNA]</scope>
    <source>
        <strain evidence="25 26">CMCP6</strain>
    </source>
</reference>
<keyword evidence="5" id="KW-1003">Cell membrane</keyword>
<reference evidence="25 26" key="3">
    <citation type="journal article" date="2011" name="Mol. Syst. Biol.">
        <title>Integrative genome-scale metabolic analysis of Vibrio vulnificus for drug targeting and discovery.</title>
        <authorList>
            <person name="Kim H.U."/>
            <person name="Kim S.Y."/>
            <person name="Jeong H."/>
            <person name="Kim T.Y."/>
            <person name="Kim J.J."/>
            <person name="Choy H.E."/>
            <person name="Yi K.Y."/>
            <person name="Rhee J.H."/>
            <person name="Lee S.Y."/>
        </authorList>
    </citation>
    <scope>NUCLEOTIDE SEQUENCE [LARGE SCALE GENOMIC DNA]</scope>
    <source>
        <strain evidence="25 26">CMCP6</strain>
    </source>
</reference>
<keyword evidence="12 24" id="KW-0418">Kinase</keyword>
<evidence type="ECO:0000256" key="14">
    <source>
        <dbReference type="ARBA" id="ARBA00022842"/>
    </source>
</evidence>
<feature type="binding site" evidence="21">
    <location>
        <position position="62"/>
    </location>
    <ligand>
        <name>substrate</name>
    </ligand>
</feature>
<dbReference type="RefSeq" id="WP_011078885.1">
    <property type="nucleotide sequence ID" value="NC_004459.3"/>
</dbReference>
<dbReference type="PANTHER" id="PTHR34299">
    <property type="entry name" value="DIACYLGLYCEROL KINASE"/>
    <property type="match status" value="1"/>
</dbReference>
<evidence type="ECO:0000256" key="18">
    <source>
        <dbReference type="ARBA" id="ARBA00023209"/>
    </source>
</evidence>
<dbReference type="InterPro" id="IPR036945">
    <property type="entry name" value="DAGK_sf"/>
</dbReference>
<comment type="function">
    <text evidence="24">Catalyzes the ATP-dependent phosphorylation of sn-l,2-diacylglycerol (DAG) to phosphatidic acid. Involved in the recycling of diacylglycerol produced as a by-product during membrane-derived oligosaccharide (MDO) biosynthesis.</text>
</comment>
<feature type="binding site" evidence="23">
    <location>
        <position position="83"/>
    </location>
    <ligand>
        <name>a divalent metal cation</name>
        <dbReference type="ChEBI" id="CHEBI:60240"/>
    </ligand>
</feature>
<evidence type="ECO:0000256" key="22">
    <source>
        <dbReference type="PIRSR" id="PIRSR600829-3"/>
    </source>
</evidence>
<keyword evidence="15 24" id="KW-1133">Transmembrane helix</keyword>
<dbReference type="Proteomes" id="UP000002275">
    <property type="component" value="Chromosome I"/>
</dbReference>
<dbReference type="EC" id="2.7.1.107" evidence="3 24"/>
<evidence type="ECO:0000256" key="16">
    <source>
        <dbReference type="ARBA" id="ARBA00023098"/>
    </source>
</evidence>
<sequence>MTQPNLGKPGNTGIKRIIKATGYSIQGLKAAFKHEAAVRQEFALLVVAIVLATWFDVSMLERITLLAVVVLVLIVELMNSAVEAVVDRIGVEHHELSGRAKDIGSAAVLVALIFAGFTWLYIVGSHYWW</sequence>
<evidence type="ECO:0000256" key="2">
    <source>
        <dbReference type="ARBA" id="ARBA00005967"/>
    </source>
</evidence>
<keyword evidence="11 22" id="KW-0547">Nucleotide-binding</keyword>
<evidence type="ECO:0000313" key="26">
    <source>
        <dbReference type="Proteomes" id="UP000002275"/>
    </source>
</evidence>
<gene>
    <name evidence="25" type="ordered locus">VV1_0815</name>
</gene>
<organism evidence="25 26">
    <name type="scientific">Vibrio vulnificus (strain CMCP6)</name>
    <dbReference type="NCBI Taxonomy" id="216895"/>
    <lineage>
        <taxon>Bacteria</taxon>
        <taxon>Pseudomonadati</taxon>
        <taxon>Pseudomonadota</taxon>
        <taxon>Gammaproteobacteria</taxon>
        <taxon>Vibrionales</taxon>
        <taxon>Vibrionaceae</taxon>
        <taxon>Vibrio</taxon>
    </lineage>
</organism>
<evidence type="ECO:0000256" key="1">
    <source>
        <dbReference type="ARBA" id="ARBA00004429"/>
    </source>
</evidence>
<feature type="binding site" evidence="22">
    <location>
        <position position="16"/>
    </location>
    <ligand>
        <name>ATP</name>
        <dbReference type="ChEBI" id="CHEBI:30616"/>
    </ligand>
</feature>
<dbReference type="GO" id="GO:0005524">
    <property type="term" value="F:ATP binding"/>
    <property type="evidence" value="ECO:0007669"/>
    <property type="project" value="UniProtKB-KW"/>
</dbReference>
<name>A0A3Q0L2R0_VIBVU</name>
<evidence type="ECO:0000256" key="21">
    <source>
        <dbReference type="PIRSR" id="PIRSR600829-2"/>
    </source>
</evidence>
<evidence type="ECO:0000256" key="3">
    <source>
        <dbReference type="ARBA" id="ARBA00012133"/>
    </source>
</evidence>
<protein>
    <recommendedName>
        <fullName evidence="4 24">Diacylglycerol kinase</fullName>
        <ecNumber evidence="3 24">2.7.1.107</ecNumber>
    </recommendedName>
</protein>
<feature type="binding site" evidence="23">
    <location>
        <position position="35"/>
    </location>
    <ligand>
        <name>a divalent metal cation</name>
        <dbReference type="ChEBI" id="CHEBI:60240"/>
    </ligand>
</feature>
<feature type="binding site" evidence="22">
    <location>
        <position position="83"/>
    </location>
    <ligand>
        <name>ATP</name>
        <dbReference type="ChEBI" id="CHEBI:30616"/>
    </ligand>
</feature>
<dbReference type="Gene3D" id="1.10.287.3610">
    <property type="match status" value="1"/>
</dbReference>
<feature type="active site" description="Proton acceptor" evidence="20">
    <location>
        <position position="76"/>
    </location>
</feature>
<dbReference type="KEGG" id="vvu:VV1_0815"/>
<feature type="transmembrane region" description="Helical" evidence="24">
    <location>
        <begin position="42"/>
        <end position="57"/>
    </location>
</feature>
<evidence type="ECO:0000256" key="8">
    <source>
        <dbReference type="ARBA" id="ARBA00022679"/>
    </source>
</evidence>
<evidence type="ECO:0000256" key="23">
    <source>
        <dbReference type="PIRSR" id="PIRSR600829-4"/>
    </source>
</evidence>
<keyword evidence="14 23" id="KW-0460">Magnesium</keyword>
<evidence type="ECO:0000256" key="17">
    <source>
        <dbReference type="ARBA" id="ARBA00023136"/>
    </source>
</evidence>
<evidence type="ECO:0000256" key="9">
    <source>
        <dbReference type="ARBA" id="ARBA00022692"/>
    </source>
</evidence>
<evidence type="ECO:0000256" key="24">
    <source>
        <dbReference type="RuleBase" id="RU363065"/>
    </source>
</evidence>
<dbReference type="Pfam" id="PF01219">
    <property type="entry name" value="DAGK_prokar"/>
    <property type="match status" value="1"/>
</dbReference>
<evidence type="ECO:0000256" key="13">
    <source>
        <dbReference type="ARBA" id="ARBA00022840"/>
    </source>
</evidence>
<evidence type="ECO:0000256" key="20">
    <source>
        <dbReference type="PIRSR" id="PIRSR600829-1"/>
    </source>
</evidence>
<evidence type="ECO:0000256" key="6">
    <source>
        <dbReference type="ARBA" id="ARBA00022516"/>
    </source>
</evidence>
<feature type="binding site" evidence="21">
    <location>
        <position position="76"/>
    </location>
    <ligand>
        <name>substrate</name>
    </ligand>
</feature>
<keyword evidence="8 24" id="KW-0808">Transferase</keyword>
<feature type="binding site" evidence="21">
    <location>
        <begin position="37"/>
        <end position="41"/>
    </location>
    <ligand>
        <name>substrate</name>
    </ligand>
</feature>
<keyword evidence="13 22" id="KW-0067">ATP-binding</keyword>
<evidence type="ECO:0000256" key="7">
    <source>
        <dbReference type="ARBA" id="ARBA00022519"/>
    </source>
</evidence>
<evidence type="ECO:0000256" key="12">
    <source>
        <dbReference type="ARBA" id="ARBA00022777"/>
    </source>
</evidence>
<evidence type="ECO:0000256" key="19">
    <source>
        <dbReference type="ARBA" id="ARBA00023264"/>
    </source>
</evidence>
<evidence type="ECO:0000256" key="4">
    <source>
        <dbReference type="ARBA" id="ARBA00017575"/>
    </source>
</evidence>
<feature type="binding site" evidence="22">
    <location>
        <begin position="92"/>
        <end position="94"/>
    </location>
    <ligand>
        <name>ATP</name>
        <dbReference type="ChEBI" id="CHEBI:30616"/>
    </ligand>
</feature>
<feature type="binding site" evidence="21">
    <location>
        <position position="16"/>
    </location>
    <ligand>
        <name>substrate</name>
    </ligand>
</feature>
<comment type="subcellular location">
    <subcellularLocation>
        <location evidence="1 24">Cell inner membrane</location>
        <topology evidence="1 24">Multi-pass membrane protein</topology>
    </subcellularLocation>
</comment>
<evidence type="ECO:0000256" key="5">
    <source>
        <dbReference type="ARBA" id="ARBA00022475"/>
    </source>
</evidence>
<feature type="binding site" evidence="22">
    <location>
        <begin position="101"/>
        <end position="102"/>
    </location>
    <ligand>
        <name>ATP</name>
        <dbReference type="ChEBI" id="CHEBI:30616"/>
    </ligand>
</feature>
<dbReference type="GO" id="GO:0005886">
    <property type="term" value="C:plasma membrane"/>
    <property type="evidence" value="ECO:0007669"/>
    <property type="project" value="UniProtKB-SubCell"/>
</dbReference>
<dbReference type="InterPro" id="IPR033718">
    <property type="entry name" value="DAGK_prok"/>
</dbReference>
<feature type="binding site" evidence="21">
    <location>
        <position position="105"/>
    </location>
    <ligand>
        <name>substrate</name>
    </ligand>
</feature>
<evidence type="ECO:0000256" key="15">
    <source>
        <dbReference type="ARBA" id="ARBA00022989"/>
    </source>
</evidence>
<dbReference type="EMBL" id="AE016795">
    <property type="protein sequence ID" value="AAO09319.1"/>
    <property type="molecule type" value="Genomic_DNA"/>
</dbReference>
<dbReference type="GO" id="GO:0006654">
    <property type="term" value="P:phosphatidic acid biosynthetic process"/>
    <property type="evidence" value="ECO:0007669"/>
    <property type="project" value="InterPro"/>
</dbReference>
<keyword evidence="19 24" id="KW-1208">Phospholipid metabolism</keyword>
<evidence type="ECO:0000256" key="11">
    <source>
        <dbReference type="ARBA" id="ARBA00022741"/>
    </source>
</evidence>
<keyword evidence="9 24" id="KW-0812">Transmembrane</keyword>
<keyword evidence="18" id="KW-0594">Phospholipid biosynthesis</keyword>
<reference evidence="26" key="1">
    <citation type="submission" date="2002-12" db="EMBL/GenBank/DDBJ databases">
        <title>Complete genome sequence of Vibrio vulnificus CMCP6.</title>
        <authorList>
            <person name="Rhee J.H."/>
            <person name="Kim S.Y."/>
            <person name="Chung S.S."/>
            <person name="Kim J.J."/>
            <person name="Moon Y.H."/>
            <person name="Jeong H."/>
            <person name="Choy H.E."/>
        </authorList>
    </citation>
    <scope>NUCLEOTIDE SEQUENCE [LARGE SCALE GENOMIC DNA]</scope>
    <source>
        <strain evidence="26">CMCP6</strain>
    </source>
</reference>
<keyword evidence="17 24" id="KW-0472">Membrane</keyword>
<keyword evidence="16 24" id="KW-0443">Lipid metabolism</keyword>
<dbReference type="AlphaFoldDB" id="A0A3Q0L2R0"/>
<feature type="binding site" evidence="21">
    <location>
        <begin position="54"/>
        <end position="57"/>
    </location>
    <ligand>
        <name>substrate</name>
    </ligand>
</feature>